<dbReference type="PROSITE" id="PS50011">
    <property type="entry name" value="PROTEIN_KINASE_DOM"/>
    <property type="match status" value="1"/>
</dbReference>
<keyword evidence="1" id="KW-0067">ATP-binding</keyword>
<evidence type="ECO:0000313" key="4">
    <source>
        <dbReference type="Proteomes" id="UP000789508"/>
    </source>
</evidence>
<dbReference type="Proteomes" id="UP000789508">
    <property type="component" value="Unassembled WGS sequence"/>
</dbReference>
<sequence length="228" mass="26191">EKAIEWLQKTKRNNDNNFQMAVDYESFDDSLKKLLSDNKLLISWIPFEELEFLGKVGKGGFATVYAAIWERTTTSGILNQLVALKLFHGSKNSCEELIKELIAYSNIGSKNPTFLQCHGISKDESTDDYILIMQYAPMGSLRTRPNILKGTATCFAELLKRCWDENPNNRPSASEIHKTILNWKNNTEIFVEFLKSDKEMEIKNNSFNNMEDSTIYTSKFISYINQLS</sequence>
<dbReference type="AlphaFoldDB" id="A0A9N9DX12"/>
<accession>A0A9N9DX12</accession>
<dbReference type="SUPFAM" id="SSF56112">
    <property type="entry name" value="Protein kinase-like (PK-like)"/>
    <property type="match status" value="1"/>
</dbReference>
<dbReference type="GO" id="GO:0005524">
    <property type="term" value="F:ATP binding"/>
    <property type="evidence" value="ECO:0007669"/>
    <property type="project" value="UniProtKB-UniRule"/>
</dbReference>
<dbReference type="InterPro" id="IPR001245">
    <property type="entry name" value="Ser-Thr/Tyr_kinase_cat_dom"/>
</dbReference>
<evidence type="ECO:0000256" key="1">
    <source>
        <dbReference type="PROSITE-ProRule" id="PRU10141"/>
    </source>
</evidence>
<dbReference type="GO" id="GO:0004674">
    <property type="term" value="F:protein serine/threonine kinase activity"/>
    <property type="evidence" value="ECO:0007669"/>
    <property type="project" value="TreeGrafter"/>
</dbReference>
<dbReference type="InterPro" id="IPR000719">
    <property type="entry name" value="Prot_kinase_dom"/>
</dbReference>
<organism evidence="3 4">
    <name type="scientific">Ambispora leptoticha</name>
    <dbReference type="NCBI Taxonomy" id="144679"/>
    <lineage>
        <taxon>Eukaryota</taxon>
        <taxon>Fungi</taxon>
        <taxon>Fungi incertae sedis</taxon>
        <taxon>Mucoromycota</taxon>
        <taxon>Glomeromycotina</taxon>
        <taxon>Glomeromycetes</taxon>
        <taxon>Archaeosporales</taxon>
        <taxon>Ambisporaceae</taxon>
        <taxon>Ambispora</taxon>
    </lineage>
</organism>
<name>A0A9N9DX12_9GLOM</name>
<keyword evidence="4" id="KW-1185">Reference proteome</keyword>
<dbReference type="InterPro" id="IPR011009">
    <property type="entry name" value="Kinase-like_dom_sf"/>
</dbReference>
<dbReference type="PANTHER" id="PTHR44329">
    <property type="entry name" value="SERINE/THREONINE-PROTEIN KINASE TNNI3K-RELATED"/>
    <property type="match status" value="1"/>
</dbReference>
<feature type="binding site" evidence="1">
    <location>
        <position position="85"/>
    </location>
    <ligand>
        <name>ATP</name>
        <dbReference type="ChEBI" id="CHEBI:30616"/>
    </ligand>
</feature>
<keyword evidence="1" id="KW-0547">Nucleotide-binding</keyword>
<protein>
    <submittedName>
        <fullName evidence="3">9770_t:CDS:1</fullName>
    </submittedName>
</protein>
<evidence type="ECO:0000313" key="3">
    <source>
        <dbReference type="EMBL" id="CAG8654198.1"/>
    </source>
</evidence>
<dbReference type="InterPro" id="IPR051681">
    <property type="entry name" value="Ser/Thr_Kinases-Pseudokinases"/>
</dbReference>
<dbReference type="OrthoDB" id="2447094at2759"/>
<dbReference type="InterPro" id="IPR017441">
    <property type="entry name" value="Protein_kinase_ATP_BS"/>
</dbReference>
<gene>
    <name evidence="3" type="ORF">ALEPTO_LOCUS10116</name>
</gene>
<dbReference type="SMART" id="SM00220">
    <property type="entry name" value="S_TKc"/>
    <property type="match status" value="1"/>
</dbReference>
<dbReference type="PROSITE" id="PS00107">
    <property type="entry name" value="PROTEIN_KINASE_ATP"/>
    <property type="match status" value="1"/>
</dbReference>
<dbReference type="Gene3D" id="1.10.510.10">
    <property type="entry name" value="Transferase(Phosphotransferase) domain 1"/>
    <property type="match status" value="2"/>
</dbReference>
<feature type="non-terminal residue" evidence="3">
    <location>
        <position position="1"/>
    </location>
</feature>
<dbReference type="EMBL" id="CAJVPS010009916">
    <property type="protein sequence ID" value="CAG8654198.1"/>
    <property type="molecule type" value="Genomic_DNA"/>
</dbReference>
<proteinExistence type="predicted"/>
<feature type="domain" description="Protein kinase" evidence="2">
    <location>
        <begin position="50"/>
        <end position="228"/>
    </location>
</feature>
<evidence type="ECO:0000259" key="2">
    <source>
        <dbReference type="PROSITE" id="PS50011"/>
    </source>
</evidence>
<reference evidence="3" key="1">
    <citation type="submission" date="2021-06" db="EMBL/GenBank/DDBJ databases">
        <authorList>
            <person name="Kallberg Y."/>
            <person name="Tangrot J."/>
            <person name="Rosling A."/>
        </authorList>
    </citation>
    <scope>NUCLEOTIDE SEQUENCE</scope>
    <source>
        <strain evidence="3">FL130A</strain>
    </source>
</reference>
<dbReference type="Pfam" id="PF07714">
    <property type="entry name" value="PK_Tyr_Ser-Thr"/>
    <property type="match status" value="1"/>
</dbReference>
<comment type="caution">
    <text evidence="3">The sequence shown here is derived from an EMBL/GenBank/DDBJ whole genome shotgun (WGS) entry which is preliminary data.</text>
</comment>